<reference evidence="6" key="1">
    <citation type="submission" date="2021-03" db="EMBL/GenBank/DDBJ databases">
        <title>Draft genome sequence of rust myrtle Austropuccinia psidii MF-1, a brazilian biotype.</title>
        <authorList>
            <person name="Quecine M.C."/>
            <person name="Pachon D.M.R."/>
            <person name="Bonatelli M.L."/>
            <person name="Correr F.H."/>
            <person name="Franceschini L.M."/>
            <person name="Leite T.F."/>
            <person name="Margarido G.R.A."/>
            <person name="Almeida C.A."/>
            <person name="Ferrarezi J.A."/>
            <person name="Labate C.A."/>
        </authorList>
    </citation>
    <scope>NUCLEOTIDE SEQUENCE</scope>
    <source>
        <strain evidence="6">MF-1</strain>
    </source>
</reference>
<dbReference type="Proteomes" id="UP000765509">
    <property type="component" value="Unassembled WGS sequence"/>
</dbReference>
<dbReference type="Pfam" id="PF03081">
    <property type="entry name" value="Exo70_C"/>
    <property type="match status" value="1"/>
</dbReference>
<dbReference type="GO" id="GO:0005935">
    <property type="term" value="C:cellular bud neck"/>
    <property type="evidence" value="ECO:0007669"/>
    <property type="project" value="UniProtKB-SubCell"/>
</dbReference>
<keyword evidence="7" id="KW-1185">Reference proteome</keyword>
<dbReference type="OrthoDB" id="1922221at2759"/>
<dbReference type="InterPro" id="IPR004140">
    <property type="entry name" value="Exo70"/>
</dbReference>
<dbReference type="PANTHER" id="PTHR12542:SF41">
    <property type="entry name" value="EXOCYST COMPLEX COMPONENT 7"/>
    <property type="match status" value="1"/>
</dbReference>
<evidence type="ECO:0000256" key="2">
    <source>
        <dbReference type="ARBA" id="ARBA00022448"/>
    </source>
</evidence>
<evidence type="ECO:0000313" key="7">
    <source>
        <dbReference type="Proteomes" id="UP000765509"/>
    </source>
</evidence>
<evidence type="ECO:0000256" key="3">
    <source>
        <dbReference type="ARBA" id="ARBA00022483"/>
    </source>
</evidence>
<keyword evidence="4" id="KW-0653">Protein transport</keyword>
<dbReference type="AlphaFoldDB" id="A0A9Q3DXW7"/>
<dbReference type="Gene3D" id="1.20.1280.170">
    <property type="entry name" value="Exocyst complex component Exo70"/>
    <property type="match status" value="1"/>
</dbReference>
<dbReference type="InterPro" id="IPR016159">
    <property type="entry name" value="Cullin_repeat-like_dom_sf"/>
</dbReference>
<keyword evidence="2 4" id="KW-0813">Transport</keyword>
<evidence type="ECO:0000256" key="1">
    <source>
        <dbReference type="ARBA" id="ARBA00006756"/>
    </source>
</evidence>
<evidence type="ECO:0000259" key="5">
    <source>
        <dbReference type="Pfam" id="PF03081"/>
    </source>
</evidence>
<comment type="similarity">
    <text evidence="1 4">Belongs to the EXO70 family.</text>
</comment>
<accession>A0A9Q3DXW7</accession>
<evidence type="ECO:0000313" key="6">
    <source>
        <dbReference type="EMBL" id="MBW0512160.1"/>
    </source>
</evidence>
<dbReference type="InterPro" id="IPR046364">
    <property type="entry name" value="Exo70_C"/>
</dbReference>
<dbReference type="GO" id="GO:0006887">
    <property type="term" value="P:exocytosis"/>
    <property type="evidence" value="ECO:0007669"/>
    <property type="project" value="UniProtKB-KW"/>
</dbReference>
<organism evidence="6 7">
    <name type="scientific">Austropuccinia psidii MF-1</name>
    <dbReference type="NCBI Taxonomy" id="1389203"/>
    <lineage>
        <taxon>Eukaryota</taxon>
        <taxon>Fungi</taxon>
        <taxon>Dikarya</taxon>
        <taxon>Basidiomycota</taxon>
        <taxon>Pucciniomycotina</taxon>
        <taxon>Pucciniomycetes</taxon>
        <taxon>Pucciniales</taxon>
        <taxon>Sphaerophragmiaceae</taxon>
        <taxon>Austropuccinia</taxon>
    </lineage>
</organism>
<dbReference type="GO" id="GO:0000145">
    <property type="term" value="C:exocyst"/>
    <property type="evidence" value="ECO:0007669"/>
    <property type="project" value="InterPro"/>
</dbReference>
<dbReference type="PANTHER" id="PTHR12542">
    <property type="entry name" value="EXOCYST COMPLEX PROTEIN EXO70"/>
    <property type="match status" value="1"/>
</dbReference>
<keyword evidence="3 4" id="KW-0268">Exocytosis</keyword>
<comment type="caution">
    <text evidence="6">The sequence shown here is derived from an EMBL/GenBank/DDBJ whole genome shotgun (WGS) entry which is preliminary data.</text>
</comment>
<comment type="subcellular location">
    <subcellularLocation>
        <location evidence="4">Bud</location>
    </subcellularLocation>
    <subcellularLocation>
        <location evidence="4">Bud neck</location>
    </subcellularLocation>
</comment>
<dbReference type="GO" id="GO:0015031">
    <property type="term" value="P:protein transport"/>
    <property type="evidence" value="ECO:0007669"/>
    <property type="project" value="UniProtKB-KW"/>
</dbReference>
<protein>
    <recommendedName>
        <fullName evidence="4">Exocyst complex protein EXO70</fullName>
    </recommendedName>
</protein>
<sequence length="660" mass="73612">MAQRLSNQSASFIHNNNQNNLDQSIADLVLLSTSLKKSDAITDKLSKLLTGFDERLSKLEKSIVPIHHDTRTLTQINSNINQTILTLDQLLGNHDAALRQKAIIQNGPDSMNLAPFLSALDEILKSFNELSLAGSSSHDSAPEIEKMLIDGAQGLNQIFSKSAQDLTGPPLTDPIRQTADLSHLNSQSNSRITQLHNLFAYFQKLASSTKKNKSFLEIEKQIITEYVSIRTKYLIESLKPVASSSIEAMRNGDGGGVFASFIACCLDMFNSEHQFIVSIFKGFKLAQIKGLYSQVISASLQTLLETGQSVNNVIKRSLSSYIGAAFDIYETISDQLSRFDQVVRRLSGRKENELGDLLHGFKGSCLRSLPEFIADAKTFGDKQPIGSEICNTMTSEMTIGVIDYLKMLCNHVEIVESFLTVLGDGNWIFGANSTTTRPSHYSDNPDHPHLLVKYLNDALSTLYTALEARSKNLKLRSTAANTITSPTARNGIGAIFLLNNFTYIRREILESTMIDILGDQLEDDLNKKVRMYKVRYLEIWSPLISALMDAGPEEGKFGLGAVKSALPGQHSGAEKRDVKDRLGRFNDAFEEVINLHKAAKLDTDDIEIKKRLRDEIDRMILPTYAKFTQRHEAGQFSKNPSKYLKMSAEQLEERLDQLFQ</sequence>
<dbReference type="SUPFAM" id="SSF74788">
    <property type="entry name" value="Cullin repeat-like"/>
    <property type="match status" value="1"/>
</dbReference>
<gene>
    <name evidence="6" type="ORF">O181_051875</name>
</gene>
<feature type="domain" description="Exocyst complex subunit Exo70 C-terminal" evidence="5">
    <location>
        <begin position="263"/>
        <end position="656"/>
    </location>
</feature>
<dbReference type="EMBL" id="AVOT02022628">
    <property type="protein sequence ID" value="MBW0512160.1"/>
    <property type="molecule type" value="Genomic_DNA"/>
</dbReference>
<name>A0A9Q3DXW7_9BASI</name>
<proteinExistence type="inferred from homology"/>
<evidence type="ECO:0000256" key="4">
    <source>
        <dbReference type="RuleBase" id="RU365026"/>
    </source>
</evidence>
<dbReference type="GO" id="GO:0005546">
    <property type="term" value="F:phosphatidylinositol-4,5-bisphosphate binding"/>
    <property type="evidence" value="ECO:0007669"/>
    <property type="project" value="InterPro"/>
</dbReference>
<comment type="function">
    <text evidence="4">Involved in the secretory pathway as part of the exocyst complex which tethers secretory vesicles to the sites of exocytosis. Also plays a role in the assembly of the exocyst.</text>
</comment>